<accession>A0A1J1I4G7</accession>
<reference evidence="1 2" key="1">
    <citation type="submission" date="2015-04" db="EMBL/GenBank/DDBJ databases">
        <authorList>
            <person name="Syromyatnikov M.Y."/>
            <person name="Popov V.N."/>
        </authorList>
    </citation>
    <scope>NUCLEOTIDE SEQUENCE [LARGE SCALE GENOMIC DNA]</scope>
</reference>
<evidence type="ECO:0000313" key="1">
    <source>
        <dbReference type="EMBL" id="CRK95200.1"/>
    </source>
</evidence>
<evidence type="ECO:0000313" key="2">
    <source>
        <dbReference type="Proteomes" id="UP000183832"/>
    </source>
</evidence>
<gene>
    <name evidence="1" type="ORF">CLUMA_CG008761</name>
</gene>
<protein>
    <submittedName>
        <fullName evidence="1">CLUMA_CG008761, isoform A</fullName>
    </submittedName>
</protein>
<keyword evidence="2" id="KW-1185">Reference proteome</keyword>
<sequence length="117" mass="13308">MEITCPKFPVEEDLSFVASRYPAIVKLTQLNYFLFFPMMFPTTISEVSLKQLKPHKTCMKGWKGTLAARGSNDDKHLGTLHQIGARIASTQETKKAHKLRLNASIQYQVSTIVIRLR</sequence>
<dbReference type="Proteomes" id="UP000183832">
    <property type="component" value="Unassembled WGS sequence"/>
</dbReference>
<dbReference type="AlphaFoldDB" id="A0A1J1I4G7"/>
<proteinExistence type="predicted"/>
<name>A0A1J1I4G7_9DIPT</name>
<organism evidence="1 2">
    <name type="scientific">Clunio marinus</name>
    <dbReference type="NCBI Taxonomy" id="568069"/>
    <lineage>
        <taxon>Eukaryota</taxon>
        <taxon>Metazoa</taxon>
        <taxon>Ecdysozoa</taxon>
        <taxon>Arthropoda</taxon>
        <taxon>Hexapoda</taxon>
        <taxon>Insecta</taxon>
        <taxon>Pterygota</taxon>
        <taxon>Neoptera</taxon>
        <taxon>Endopterygota</taxon>
        <taxon>Diptera</taxon>
        <taxon>Nematocera</taxon>
        <taxon>Chironomoidea</taxon>
        <taxon>Chironomidae</taxon>
        <taxon>Clunio</taxon>
    </lineage>
</organism>
<dbReference type="EMBL" id="CVRI01000041">
    <property type="protein sequence ID" value="CRK95200.1"/>
    <property type="molecule type" value="Genomic_DNA"/>
</dbReference>